<comment type="subcellular location">
    <subcellularLocation>
        <location evidence="8">Nucleus</location>
    </subcellularLocation>
</comment>
<dbReference type="InterPro" id="IPR045174">
    <property type="entry name" value="Dof"/>
</dbReference>
<feature type="compositionally biased region" description="Basic and acidic residues" evidence="9">
    <location>
        <begin position="89"/>
        <end position="100"/>
    </location>
</feature>
<dbReference type="EMBL" id="JBEAFC010000002">
    <property type="protein sequence ID" value="KAL1566321.1"/>
    <property type="molecule type" value="Genomic_DNA"/>
</dbReference>
<feature type="compositionally biased region" description="Basic and acidic residues" evidence="9">
    <location>
        <begin position="288"/>
        <end position="299"/>
    </location>
</feature>
<feature type="compositionally biased region" description="Basic and acidic residues" evidence="9">
    <location>
        <begin position="212"/>
        <end position="221"/>
    </location>
</feature>
<keyword evidence="7 8" id="KW-0539">Nucleus</keyword>
<feature type="compositionally biased region" description="Basic and acidic residues" evidence="9">
    <location>
        <begin position="33"/>
        <end position="52"/>
    </location>
</feature>
<keyword evidence="2 8" id="KW-0863">Zinc-finger</keyword>
<keyword evidence="1" id="KW-0479">Metal-binding</keyword>
<feature type="region of interest" description="Disordered" evidence="9">
    <location>
        <begin position="276"/>
        <end position="306"/>
    </location>
</feature>
<feature type="region of interest" description="Disordered" evidence="9">
    <location>
        <begin position="18"/>
        <end position="115"/>
    </location>
</feature>
<keyword evidence="12" id="KW-1185">Reference proteome</keyword>
<dbReference type="PROSITE" id="PS01361">
    <property type="entry name" value="ZF_DOF_1"/>
    <property type="match status" value="1"/>
</dbReference>
<keyword evidence="3" id="KW-0862">Zinc</keyword>
<dbReference type="PROSITE" id="PS50884">
    <property type="entry name" value="ZF_DOF_2"/>
    <property type="match status" value="1"/>
</dbReference>
<feature type="compositionally biased region" description="Acidic residues" evidence="9">
    <location>
        <begin position="53"/>
        <end position="70"/>
    </location>
</feature>
<keyword evidence="4" id="KW-0805">Transcription regulation</keyword>
<sequence>MKMLNEPEIKLFGRKIYFPENGAGGDCSDESSDCDRLLEHGGEEAETKKLEQRDEEVGEGEISAENEESQITDAPSDSDKNPKTPPTDEESKPEKEEKSEATNSEQKTLKKPDKIIPCPRCNSMDTKFCYYNNYNVNQPRHFCKSCQRYWTAGGTMRNVPVGAGRRKTKNFRHLTISEALHPDGFHSLKFKPNSTVLSFGQDSHSPALSVAAEKKREDGANEPRNPAMSGFHQQGMNGFSWPFPWNPAALPPMPMPMPMPMPYYLLNSGSWNLATASPDQSPLGKHSRSGEGVEAEGQKRRSSIVVPKTLRMDDPEEAARSSIWSTLGIKYDAVSREGLFKALQAKGGDKKKPAMAAGAAPSPLLQANPAALSRSLAFQEGA</sequence>
<dbReference type="PANTHER" id="PTHR31089:SF1">
    <property type="entry name" value="CYCLIC DOF FACTOR 3"/>
    <property type="match status" value="1"/>
</dbReference>
<dbReference type="GO" id="GO:0003677">
    <property type="term" value="F:DNA binding"/>
    <property type="evidence" value="ECO:0007669"/>
    <property type="project" value="UniProtKB-UniRule"/>
</dbReference>
<accession>A0ABD1IGA2</accession>
<dbReference type="InterPro" id="IPR003851">
    <property type="entry name" value="Znf_Dof"/>
</dbReference>
<evidence type="ECO:0000256" key="4">
    <source>
        <dbReference type="ARBA" id="ARBA00023015"/>
    </source>
</evidence>
<evidence type="ECO:0000256" key="3">
    <source>
        <dbReference type="ARBA" id="ARBA00022833"/>
    </source>
</evidence>
<proteinExistence type="predicted"/>
<feature type="domain" description="Dof-type" evidence="10">
    <location>
        <begin position="116"/>
        <end position="170"/>
    </location>
</feature>
<evidence type="ECO:0000256" key="5">
    <source>
        <dbReference type="ARBA" id="ARBA00023125"/>
    </source>
</evidence>
<evidence type="ECO:0000313" key="12">
    <source>
        <dbReference type="Proteomes" id="UP001567538"/>
    </source>
</evidence>
<protein>
    <submittedName>
        <fullName evidence="11">Cyclic dof factor 1-like</fullName>
    </submittedName>
</protein>
<evidence type="ECO:0000256" key="9">
    <source>
        <dbReference type="SAM" id="MobiDB-lite"/>
    </source>
</evidence>
<dbReference type="Proteomes" id="UP001567538">
    <property type="component" value="Unassembled WGS sequence"/>
</dbReference>
<dbReference type="AlphaFoldDB" id="A0ABD1IGA2"/>
<organism evidence="11 12">
    <name type="scientific">Salvia divinorum</name>
    <name type="common">Maria pastora</name>
    <name type="synonym">Diviner's sage</name>
    <dbReference type="NCBI Taxonomy" id="28513"/>
    <lineage>
        <taxon>Eukaryota</taxon>
        <taxon>Viridiplantae</taxon>
        <taxon>Streptophyta</taxon>
        <taxon>Embryophyta</taxon>
        <taxon>Tracheophyta</taxon>
        <taxon>Spermatophyta</taxon>
        <taxon>Magnoliopsida</taxon>
        <taxon>eudicotyledons</taxon>
        <taxon>Gunneridae</taxon>
        <taxon>Pentapetalae</taxon>
        <taxon>asterids</taxon>
        <taxon>lamiids</taxon>
        <taxon>Lamiales</taxon>
        <taxon>Lamiaceae</taxon>
        <taxon>Nepetoideae</taxon>
        <taxon>Mentheae</taxon>
        <taxon>Salviinae</taxon>
        <taxon>Salvia</taxon>
        <taxon>Salvia subgen. Calosphace</taxon>
    </lineage>
</organism>
<feature type="region of interest" description="Disordered" evidence="9">
    <location>
        <begin position="212"/>
        <end position="233"/>
    </location>
</feature>
<evidence type="ECO:0000256" key="1">
    <source>
        <dbReference type="ARBA" id="ARBA00022723"/>
    </source>
</evidence>
<keyword evidence="6" id="KW-0804">Transcription</keyword>
<name>A0ABD1IGA2_SALDI</name>
<dbReference type="GO" id="GO:0005634">
    <property type="term" value="C:nucleus"/>
    <property type="evidence" value="ECO:0007669"/>
    <property type="project" value="UniProtKB-SubCell"/>
</dbReference>
<dbReference type="GO" id="GO:0008270">
    <property type="term" value="F:zinc ion binding"/>
    <property type="evidence" value="ECO:0007669"/>
    <property type="project" value="UniProtKB-KW"/>
</dbReference>
<dbReference type="PANTHER" id="PTHR31089">
    <property type="entry name" value="CYCLIC DOF FACTOR 2"/>
    <property type="match status" value="1"/>
</dbReference>
<evidence type="ECO:0000256" key="7">
    <source>
        <dbReference type="ARBA" id="ARBA00023242"/>
    </source>
</evidence>
<gene>
    <name evidence="11" type="ORF">AAHA92_01947</name>
</gene>
<dbReference type="Pfam" id="PF02701">
    <property type="entry name" value="Zn_ribbon_Dof"/>
    <property type="match status" value="1"/>
</dbReference>
<evidence type="ECO:0000256" key="2">
    <source>
        <dbReference type="ARBA" id="ARBA00022771"/>
    </source>
</evidence>
<evidence type="ECO:0000313" key="11">
    <source>
        <dbReference type="EMBL" id="KAL1566321.1"/>
    </source>
</evidence>
<reference evidence="11 12" key="1">
    <citation type="submission" date="2024-06" db="EMBL/GenBank/DDBJ databases">
        <title>A chromosome level genome sequence of Diviner's sage (Salvia divinorum).</title>
        <authorList>
            <person name="Ford S.A."/>
            <person name="Ro D.-K."/>
            <person name="Ness R.W."/>
            <person name="Phillips M.A."/>
        </authorList>
    </citation>
    <scope>NUCLEOTIDE SEQUENCE [LARGE SCALE GENOMIC DNA]</scope>
    <source>
        <strain evidence="11">SAF-2024a</strain>
        <tissue evidence="11">Leaf</tissue>
    </source>
</reference>
<comment type="caution">
    <text evidence="11">The sequence shown here is derived from an EMBL/GenBank/DDBJ whole genome shotgun (WGS) entry which is preliminary data.</text>
</comment>
<evidence type="ECO:0000256" key="6">
    <source>
        <dbReference type="ARBA" id="ARBA00023163"/>
    </source>
</evidence>
<keyword evidence="5 8" id="KW-0238">DNA-binding</keyword>
<evidence type="ECO:0000256" key="8">
    <source>
        <dbReference type="PROSITE-ProRule" id="PRU00071"/>
    </source>
</evidence>
<evidence type="ECO:0000259" key="10">
    <source>
        <dbReference type="PROSITE" id="PS50884"/>
    </source>
</evidence>